<dbReference type="AlphaFoldDB" id="A0A1M5PM40"/>
<proteinExistence type="predicted"/>
<dbReference type="EMBL" id="FQXA01000003">
    <property type="protein sequence ID" value="SHH02824.1"/>
    <property type="molecule type" value="Genomic_DNA"/>
</dbReference>
<evidence type="ECO:0000313" key="1">
    <source>
        <dbReference type="EMBL" id="SHH02824.1"/>
    </source>
</evidence>
<sequence length="41" mass="4672">MELKNLPPVTIYVRTENAQFAAHRSCCVPTDRGLPAKPYKR</sequence>
<protein>
    <submittedName>
        <fullName evidence="1">Uncharacterized protein</fullName>
    </submittedName>
</protein>
<dbReference type="Proteomes" id="UP000184000">
    <property type="component" value="Unassembled WGS sequence"/>
</dbReference>
<gene>
    <name evidence="1" type="ORF">SAMN02744645_2277</name>
</gene>
<reference evidence="1 2" key="1">
    <citation type="submission" date="2016-11" db="EMBL/GenBank/DDBJ databases">
        <authorList>
            <person name="Jaros S."/>
            <person name="Januszkiewicz K."/>
            <person name="Wedrychowicz H."/>
        </authorList>
    </citation>
    <scope>NUCLEOTIDE SEQUENCE [LARGE SCALE GENOMIC DNA]</scope>
    <source>
        <strain evidence="1 2">DSM 18231</strain>
    </source>
</reference>
<evidence type="ECO:0000313" key="2">
    <source>
        <dbReference type="Proteomes" id="UP000184000"/>
    </source>
</evidence>
<organism evidence="1 2">
    <name type="scientific">Stutzerimonas xanthomarina DSM 18231</name>
    <dbReference type="NCBI Taxonomy" id="1403346"/>
    <lineage>
        <taxon>Bacteria</taxon>
        <taxon>Pseudomonadati</taxon>
        <taxon>Pseudomonadota</taxon>
        <taxon>Gammaproteobacteria</taxon>
        <taxon>Pseudomonadales</taxon>
        <taxon>Pseudomonadaceae</taxon>
        <taxon>Stutzerimonas</taxon>
    </lineage>
</organism>
<name>A0A1M5PM40_9GAMM</name>
<accession>A0A1M5PM40</accession>